<gene>
    <name evidence="5" type="ORF">BACI348_30040</name>
</gene>
<reference evidence="5 6" key="1">
    <citation type="submission" date="2019-10" db="EMBL/GenBank/DDBJ databases">
        <authorList>
            <person name="Karimi E."/>
        </authorList>
    </citation>
    <scope>NUCLEOTIDE SEQUENCE [LARGE SCALE GENOMIC DNA]</scope>
    <source>
        <strain evidence="5">Bacillus sp. 348</strain>
    </source>
</reference>
<organism evidence="5 6">
    <name type="scientific">Bacillus altitudinis</name>
    <dbReference type="NCBI Taxonomy" id="293387"/>
    <lineage>
        <taxon>Bacteria</taxon>
        <taxon>Bacillati</taxon>
        <taxon>Bacillota</taxon>
        <taxon>Bacilli</taxon>
        <taxon>Bacillales</taxon>
        <taxon>Bacillaceae</taxon>
        <taxon>Bacillus</taxon>
    </lineage>
</organism>
<keyword evidence="1" id="KW-0805">Transcription regulation</keyword>
<dbReference type="PANTHER" id="PTHR47504">
    <property type="entry name" value="RIGHT ORIGIN-BINDING PROTEIN"/>
    <property type="match status" value="1"/>
</dbReference>
<dbReference type="Gene3D" id="3.20.80.10">
    <property type="entry name" value="Regulatory factor, effector binding domain"/>
    <property type="match status" value="1"/>
</dbReference>
<dbReference type="SMART" id="SM00342">
    <property type="entry name" value="HTH_ARAC"/>
    <property type="match status" value="1"/>
</dbReference>
<evidence type="ECO:0000259" key="4">
    <source>
        <dbReference type="PROSITE" id="PS01124"/>
    </source>
</evidence>
<dbReference type="InterPro" id="IPR029441">
    <property type="entry name" value="Cass2"/>
</dbReference>
<evidence type="ECO:0000313" key="5">
    <source>
        <dbReference type="EMBL" id="VXB02130.1"/>
    </source>
</evidence>
<protein>
    <submittedName>
        <fullName evidence="5">Transcriptional regulator</fullName>
    </submittedName>
</protein>
<evidence type="ECO:0000313" key="6">
    <source>
        <dbReference type="Proteomes" id="UP000433089"/>
    </source>
</evidence>
<dbReference type="Proteomes" id="UP000433089">
    <property type="component" value="Unassembled WGS sequence"/>
</dbReference>
<dbReference type="SUPFAM" id="SSF46689">
    <property type="entry name" value="Homeodomain-like"/>
    <property type="match status" value="2"/>
</dbReference>
<dbReference type="EMBL" id="CABWLH010000008">
    <property type="protein sequence ID" value="VXB02130.1"/>
    <property type="molecule type" value="Genomic_DNA"/>
</dbReference>
<dbReference type="GO" id="GO:0003700">
    <property type="term" value="F:DNA-binding transcription factor activity"/>
    <property type="evidence" value="ECO:0007669"/>
    <property type="project" value="InterPro"/>
</dbReference>
<dbReference type="InterPro" id="IPR050959">
    <property type="entry name" value="MarA-like"/>
</dbReference>
<proteinExistence type="predicted"/>
<dbReference type="InterPro" id="IPR011256">
    <property type="entry name" value="Reg_factor_effector_dom_sf"/>
</dbReference>
<evidence type="ECO:0000256" key="3">
    <source>
        <dbReference type="ARBA" id="ARBA00023163"/>
    </source>
</evidence>
<dbReference type="SMART" id="SM00871">
    <property type="entry name" value="AraC_E_bind"/>
    <property type="match status" value="1"/>
</dbReference>
<feature type="domain" description="HTH araC/xylS-type" evidence="4">
    <location>
        <begin position="8"/>
        <end position="106"/>
    </location>
</feature>
<dbReference type="RefSeq" id="WP_113767173.1">
    <property type="nucleotide sequence ID" value="NZ_CP054136.1"/>
</dbReference>
<dbReference type="InterPro" id="IPR010499">
    <property type="entry name" value="AraC_E-bd"/>
</dbReference>
<accession>A0A653MB41</accession>
<dbReference type="AlphaFoldDB" id="A0A653MB41"/>
<keyword evidence="2" id="KW-0238">DNA-binding</keyword>
<sequence>MDYYERIQHSIEFIEENLQNNISIKDISSKSCFSAFHFQRLFQAITGFSVQEYIRNRRLSEAARLLKETNQNILHIAIAFQYGSQEAFARAFLQFFGVTPGRFRKEEMVLKKQNKMDFLAYQSKLDSEFNMNKPVMTQLSNFYIIGYEYQTNLQNEEYFTDIPLFYMDFGKKKYYQQIPKKKAPHMAYGVSTSFHDDGRFSFVVGEEVEESDIDLNEGFVKIVIPEGRYAEFKVSGSHEMVQNTRRYIYGSWLPNSNYEKTSGPDFEITDVLHSNGPNDIKMKIYIPIEG</sequence>
<dbReference type="Gene3D" id="1.10.10.60">
    <property type="entry name" value="Homeodomain-like"/>
    <property type="match status" value="2"/>
</dbReference>
<dbReference type="Pfam" id="PF14526">
    <property type="entry name" value="Cass2"/>
    <property type="match status" value="1"/>
</dbReference>
<keyword evidence="3" id="KW-0804">Transcription</keyword>
<dbReference type="PROSITE" id="PS01124">
    <property type="entry name" value="HTH_ARAC_FAMILY_2"/>
    <property type="match status" value="1"/>
</dbReference>
<dbReference type="InterPro" id="IPR018060">
    <property type="entry name" value="HTH_AraC"/>
</dbReference>
<evidence type="ECO:0000256" key="2">
    <source>
        <dbReference type="ARBA" id="ARBA00023125"/>
    </source>
</evidence>
<dbReference type="Pfam" id="PF12833">
    <property type="entry name" value="HTH_18"/>
    <property type="match status" value="1"/>
</dbReference>
<dbReference type="SUPFAM" id="SSF55136">
    <property type="entry name" value="Probable bacterial effector-binding domain"/>
    <property type="match status" value="1"/>
</dbReference>
<dbReference type="InterPro" id="IPR009057">
    <property type="entry name" value="Homeodomain-like_sf"/>
</dbReference>
<name>A0A653MB41_BACAB</name>
<dbReference type="GO" id="GO:0043565">
    <property type="term" value="F:sequence-specific DNA binding"/>
    <property type="evidence" value="ECO:0007669"/>
    <property type="project" value="InterPro"/>
</dbReference>
<dbReference type="PANTHER" id="PTHR47504:SF5">
    <property type="entry name" value="RIGHT ORIGIN-BINDING PROTEIN"/>
    <property type="match status" value="1"/>
</dbReference>
<evidence type="ECO:0000256" key="1">
    <source>
        <dbReference type="ARBA" id="ARBA00023015"/>
    </source>
</evidence>